<evidence type="ECO:0000313" key="3">
    <source>
        <dbReference type="Proteomes" id="UP000660729"/>
    </source>
</evidence>
<reference evidence="2" key="1">
    <citation type="submission" date="2020-04" db="EMBL/GenBank/DDBJ databases">
        <title>Draft genome resource of the tomato pathogen Pseudocercospora fuligena.</title>
        <authorList>
            <person name="Zaccaron A."/>
        </authorList>
    </citation>
    <scope>NUCLEOTIDE SEQUENCE</scope>
    <source>
        <strain evidence="2">PF001</strain>
    </source>
</reference>
<dbReference type="AlphaFoldDB" id="A0A8H6RBH7"/>
<dbReference type="PROSITE" id="PS50097">
    <property type="entry name" value="BTB"/>
    <property type="match status" value="1"/>
</dbReference>
<evidence type="ECO:0000259" key="1">
    <source>
        <dbReference type="PROSITE" id="PS50097"/>
    </source>
</evidence>
<name>A0A8H6RBH7_9PEZI</name>
<dbReference type="InterPro" id="IPR000210">
    <property type="entry name" value="BTB/POZ_dom"/>
</dbReference>
<evidence type="ECO:0000313" key="2">
    <source>
        <dbReference type="EMBL" id="KAF7187988.1"/>
    </source>
</evidence>
<gene>
    <name evidence="2" type="ORF">HII31_10660</name>
</gene>
<dbReference type="Gene3D" id="3.30.710.10">
    <property type="entry name" value="Potassium Channel Kv1.1, Chain A"/>
    <property type="match status" value="1"/>
</dbReference>
<dbReference type="Proteomes" id="UP000660729">
    <property type="component" value="Unassembled WGS sequence"/>
</dbReference>
<accession>A0A8H6RBH7</accession>
<proteinExistence type="predicted"/>
<dbReference type="EMBL" id="JABCIY010000218">
    <property type="protein sequence ID" value="KAF7187988.1"/>
    <property type="molecule type" value="Genomic_DNA"/>
</dbReference>
<organism evidence="2 3">
    <name type="scientific">Pseudocercospora fuligena</name>
    <dbReference type="NCBI Taxonomy" id="685502"/>
    <lineage>
        <taxon>Eukaryota</taxon>
        <taxon>Fungi</taxon>
        <taxon>Dikarya</taxon>
        <taxon>Ascomycota</taxon>
        <taxon>Pezizomycotina</taxon>
        <taxon>Dothideomycetes</taxon>
        <taxon>Dothideomycetidae</taxon>
        <taxon>Mycosphaerellales</taxon>
        <taxon>Mycosphaerellaceae</taxon>
        <taxon>Pseudocercospora</taxon>
    </lineage>
</organism>
<feature type="domain" description="BTB" evidence="1">
    <location>
        <begin position="31"/>
        <end position="101"/>
    </location>
</feature>
<dbReference type="InterPro" id="IPR011333">
    <property type="entry name" value="SKP1/BTB/POZ_sf"/>
</dbReference>
<sequence length="239" mass="27706">MQLKPIFNPFRPPAALDTRRISSRPNPYESKLFRFRVGQDQSRDFLVHEALLKATPGFTALILKSDWKEVQDCVIPLPDDQPEIFRIYQQWLYERSICVPEAEDHTALCSTSRALASAFIFGDKFLDFDFCDAVIDCVIEQIWKTSALDISLVEHVWRNTTPSSPLRRLILDLYGFVGIERWLEELQNDNHFHAEFMKDALRDQMKRRGSGSLPAKDPPFPQDPCAYHKHSNVVCYKES</sequence>
<keyword evidence="3" id="KW-1185">Reference proteome</keyword>
<protein>
    <recommendedName>
        <fullName evidence="1">BTB domain-containing protein</fullName>
    </recommendedName>
</protein>
<dbReference type="OrthoDB" id="1022638at2759"/>
<comment type="caution">
    <text evidence="2">The sequence shown here is derived from an EMBL/GenBank/DDBJ whole genome shotgun (WGS) entry which is preliminary data.</text>
</comment>
<dbReference type="PANTHER" id="PTHR47843">
    <property type="entry name" value="BTB DOMAIN-CONTAINING PROTEIN-RELATED"/>
    <property type="match status" value="1"/>
</dbReference>
<dbReference type="PANTHER" id="PTHR47843:SF2">
    <property type="entry name" value="BTB DOMAIN-CONTAINING PROTEIN"/>
    <property type="match status" value="1"/>
</dbReference>